<sequence length="299" mass="35614">MIKSKVPILLLTFNRPDHTMRVLEVIKKYKPLKLFIANDGYRENVKGEKDKVIELREKMTQFVDWDCELEILFSNKNLGCKIAVYNAVNWFFKHVDFGVILEDDIIPNLEFFDFCNEMSSRYSANERVLSICGYNPLPYLNIKDSYYFSKYFSSWGWATWSHKWFKIDLNFEGFKILDDKQLKTMYPSFIERKIRLKKIRDSIKGNNNSWASPWNFTHQLNNAYAIIPKVNQIKNIGFSNEFSTHTKENFIDKFFMDLVVKEISLPLIHTKKVKEKKVLTQYFTAKELTRILLKKIFKK</sequence>
<organism evidence="1 2">
    <name type="scientific">Flavobacterium degerlachei</name>
    <dbReference type="NCBI Taxonomy" id="229203"/>
    <lineage>
        <taxon>Bacteria</taxon>
        <taxon>Pseudomonadati</taxon>
        <taxon>Bacteroidota</taxon>
        <taxon>Flavobacteriia</taxon>
        <taxon>Flavobacteriales</taxon>
        <taxon>Flavobacteriaceae</taxon>
        <taxon>Flavobacterium</taxon>
    </lineage>
</organism>
<dbReference type="EMBL" id="FNMV01000004">
    <property type="protein sequence ID" value="SDW69588.1"/>
    <property type="molecule type" value="Genomic_DNA"/>
</dbReference>
<proteinExistence type="predicted"/>
<evidence type="ECO:0008006" key="3">
    <source>
        <dbReference type="Google" id="ProtNLM"/>
    </source>
</evidence>
<accession>A0A1H2VMR9</accession>
<evidence type="ECO:0000313" key="2">
    <source>
        <dbReference type="Proteomes" id="UP000198569"/>
    </source>
</evidence>
<dbReference type="AlphaFoldDB" id="A0A1H2VMR9"/>
<keyword evidence="2" id="KW-1185">Reference proteome</keyword>
<dbReference type="SUPFAM" id="SSF53448">
    <property type="entry name" value="Nucleotide-diphospho-sugar transferases"/>
    <property type="match status" value="1"/>
</dbReference>
<dbReference type="InterPro" id="IPR029044">
    <property type="entry name" value="Nucleotide-diphossugar_trans"/>
</dbReference>
<protein>
    <recommendedName>
        <fullName evidence="3">GNT-I family protein</fullName>
    </recommendedName>
</protein>
<reference evidence="2" key="1">
    <citation type="submission" date="2016-10" db="EMBL/GenBank/DDBJ databases">
        <authorList>
            <person name="Varghese N."/>
            <person name="Submissions S."/>
        </authorList>
    </citation>
    <scope>NUCLEOTIDE SEQUENCE [LARGE SCALE GENOMIC DNA]</scope>
    <source>
        <strain evidence="2">DSM 15718</strain>
    </source>
</reference>
<evidence type="ECO:0000313" key="1">
    <source>
        <dbReference type="EMBL" id="SDW69588.1"/>
    </source>
</evidence>
<dbReference type="Proteomes" id="UP000198569">
    <property type="component" value="Unassembled WGS sequence"/>
</dbReference>
<name>A0A1H2VMR9_9FLAO</name>
<gene>
    <name evidence="1" type="ORF">SAMN05444338_104118</name>
</gene>
<dbReference type="Gene3D" id="3.90.550.10">
    <property type="entry name" value="Spore Coat Polysaccharide Biosynthesis Protein SpsA, Chain A"/>
    <property type="match status" value="1"/>
</dbReference>
<dbReference type="STRING" id="229203.SAMN05444338_104118"/>
<dbReference type="RefSeq" id="WP_139262280.1">
    <property type="nucleotide sequence ID" value="NZ_FNMV01000004.1"/>
</dbReference>
<dbReference type="OrthoDB" id="9785375at2"/>